<evidence type="ECO:0000313" key="2">
    <source>
        <dbReference type="Proteomes" id="UP000035762"/>
    </source>
</evidence>
<sequence length="56" mass="5927">MSWHTPNAMKNAISVICVAAVEAFRSAAIEGSAGRYMSIANGPTADNRPRTMAFLA</sequence>
<accession>A0A090MME3</accession>
<comment type="caution">
    <text evidence="1">The sequence shown here is derived from an EMBL/GenBank/DDBJ whole genome shotgun (WGS) entry which is preliminary data.</text>
</comment>
<organism evidence="1 2">
    <name type="scientific">Afipia felis</name>
    <name type="common">Cat scratch disease bacillus</name>
    <dbReference type="NCBI Taxonomy" id="1035"/>
    <lineage>
        <taxon>Bacteria</taxon>
        <taxon>Pseudomonadati</taxon>
        <taxon>Pseudomonadota</taxon>
        <taxon>Alphaproteobacteria</taxon>
        <taxon>Hyphomicrobiales</taxon>
        <taxon>Nitrobacteraceae</taxon>
        <taxon>Afipia</taxon>
    </lineage>
</organism>
<dbReference type="AlphaFoldDB" id="A0A090MME3"/>
<protein>
    <submittedName>
        <fullName evidence="1">Uncharacterized protein</fullName>
    </submittedName>
</protein>
<reference evidence="1 2" key="1">
    <citation type="journal article" date="2014" name="Genome Announc.">
        <title>Genome Sequence of Afipia felis Strain 76713, Isolated in Hospital Water Using an Amoeba Co-Culture Procedure.</title>
        <authorList>
            <person name="Benamar S."/>
            <person name="La Scola B."/>
            <person name="Croce O."/>
        </authorList>
    </citation>
    <scope>NUCLEOTIDE SEQUENCE [LARGE SCALE GENOMIC DNA]</scope>
    <source>
        <strain evidence="1 2">76713</strain>
    </source>
</reference>
<dbReference type="Proteomes" id="UP000035762">
    <property type="component" value="Unassembled WGS sequence"/>
</dbReference>
<evidence type="ECO:0000313" key="1">
    <source>
        <dbReference type="EMBL" id="CEG07447.1"/>
    </source>
</evidence>
<proteinExistence type="predicted"/>
<dbReference type="EMBL" id="CCAZ020000001">
    <property type="protein sequence ID" value="CEG07447.1"/>
    <property type="molecule type" value="Genomic_DNA"/>
</dbReference>
<name>A0A090MME3_AFIFE</name>
<keyword evidence="2" id="KW-1185">Reference proteome</keyword>
<gene>
    <name evidence="1" type="ORF">BN961_00837</name>
</gene>